<evidence type="ECO:0000313" key="1">
    <source>
        <dbReference type="EMBL" id="PNS22631.1"/>
    </source>
</evidence>
<dbReference type="EMBL" id="KZ623467">
    <property type="protein sequence ID" value="PNS22631.1"/>
    <property type="molecule type" value="Genomic_DNA"/>
</dbReference>
<protein>
    <submittedName>
        <fullName evidence="1">Uncharacterized protein</fullName>
    </submittedName>
</protein>
<reference evidence="1" key="2">
    <citation type="submission" date="2017-07" db="EMBL/GenBank/DDBJ databases">
        <title>WGS assembly of Populus trichocarpa.</title>
        <authorList>
            <person name="Tuskan G."/>
            <person name="Difazio S."/>
            <person name="Jansson S."/>
            <person name="Bohlmann J."/>
            <person name="Grigoriev I."/>
            <person name="Hellsten U."/>
            <person name="Putnam N."/>
            <person name="Ralph S."/>
            <person name="Rombauts S."/>
            <person name="Salamov A."/>
            <person name="Schein J."/>
            <person name="Sterck L."/>
            <person name="Aerts A."/>
            <person name="Bhalerao R."/>
            <person name="Bhalerao R."/>
            <person name="Blaudez D."/>
            <person name="Boerjan W."/>
            <person name="Brun A."/>
            <person name="Brunner A."/>
            <person name="Busov V."/>
            <person name="Campbell M."/>
            <person name="Carlson J."/>
            <person name="Chalot M."/>
            <person name="Chapman J."/>
            <person name="Chen G."/>
            <person name="Cooper D."/>
            <person name="Coutinho P."/>
            <person name="Couturier J."/>
            <person name="Covert S."/>
            <person name="Cronk Q."/>
            <person name="Cunningham R."/>
            <person name="Davis J."/>
            <person name="Degroeve S."/>
            <person name="Dejardin A."/>
            <person name="Depamphilis C."/>
            <person name="Detter J."/>
            <person name="Dirks B."/>
            <person name="Dubchak I."/>
            <person name="Duplessis S."/>
            <person name="Ehlting J."/>
            <person name="Ellis B."/>
            <person name="Gendler K."/>
            <person name="Goodstein D."/>
            <person name="Gribskov M."/>
            <person name="Grimwood J."/>
            <person name="Groover A."/>
            <person name="Gunter L."/>
            <person name="Hamberger B."/>
            <person name="Heinze B."/>
            <person name="Helariutta Y."/>
            <person name="Henrissat B."/>
            <person name="Holligan D."/>
            <person name="Holt R."/>
            <person name="Huang W."/>
            <person name="Islam-Faridi N."/>
            <person name="Jones S."/>
            <person name="Jones-Rhoades M."/>
            <person name="Jorgensen R."/>
            <person name="Joshi C."/>
            <person name="Kangasjarvi J."/>
            <person name="Karlsson J."/>
            <person name="Kelleher C."/>
            <person name="Kirkpatrick R."/>
            <person name="Kirst M."/>
            <person name="Kohler A."/>
            <person name="Kalluri U."/>
            <person name="Larimer F."/>
            <person name="Leebens-Mack J."/>
            <person name="Leple J."/>
            <person name="Locascio P."/>
            <person name="Lou Y."/>
            <person name="Lucas S."/>
            <person name="Martin F."/>
            <person name="Montanini B."/>
            <person name="Napoli C."/>
            <person name="Nelson D."/>
            <person name="Nelson C."/>
            <person name="Nieminen K."/>
            <person name="Nilsson O."/>
            <person name="Pereda V."/>
            <person name="Peter G."/>
            <person name="Philippe R."/>
            <person name="Pilate G."/>
            <person name="Poliakov A."/>
            <person name="Razumovskaya J."/>
            <person name="Richardson P."/>
            <person name="Rinaldi C."/>
            <person name="Ritland K."/>
            <person name="Rouze P."/>
            <person name="Ryaboy D."/>
            <person name="Schmutz J."/>
            <person name="Schrader J."/>
            <person name="Segerman B."/>
            <person name="Shin H."/>
            <person name="Siddiqui A."/>
            <person name="Sterky F."/>
            <person name="Terry A."/>
            <person name="Tsai C."/>
            <person name="Uberbacher E."/>
            <person name="Unneberg P."/>
            <person name="Vahala J."/>
            <person name="Wall K."/>
            <person name="Wessler S."/>
            <person name="Yang G."/>
            <person name="Yin T."/>
            <person name="Douglas C."/>
            <person name="Marra M."/>
            <person name="Sandberg G."/>
            <person name="Van De Peer Y."/>
            <person name="Rokhsar D."/>
        </authorList>
    </citation>
    <scope>NUCLEOTIDE SEQUENCE</scope>
    <source>
        <strain evidence="1">Nisqually-1</strain>
    </source>
</reference>
<organism evidence="1">
    <name type="scientific">Populus trichocarpa</name>
    <name type="common">Western balsam poplar</name>
    <name type="synonym">Populus balsamifera subsp. trichocarpa</name>
    <dbReference type="NCBI Taxonomy" id="3694"/>
    <lineage>
        <taxon>Eukaryota</taxon>
        <taxon>Viridiplantae</taxon>
        <taxon>Streptophyta</taxon>
        <taxon>Embryophyta</taxon>
        <taxon>Tracheophyta</taxon>
        <taxon>Spermatophyta</taxon>
        <taxon>Magnoliopsida</taxon>
        <taxon>eudicotyledons</taxon>
        <taxon>Gunneridae</taxon>
        <taxon>Pentapetalae</taxon>
        <taxon>rosids</taxon>
        <taxon>fabids</taxon>
        <taxon>Malpighiales</taxon>
        <taxon>Salicaceae</taxon>
        <taxon>Saliceae</taxon>
        <taxon>Populus</taxon>
    </lineage>
</organism>
<gene>
    <name evidence="1" type="ORF">POPTR_T128500</name>
</gene>
<dbReference type="InParanoid" id="A0A2K1R5T3"/>
<name>A0A2K1R5T3_POPTR</name>
<sequence>MAGSATPLILLHFYTRGVVHRCHGWETGTLEVSVFCPLLLSFGLPSHLLIVPVMSCWRRDAAVGRLMVVAGGDAVAEISWLTMRRCCGCLRENRLRKGKWEANQRRKGLWRVGKMWPSELAAGGVMAGCLSGSKGKKNERQQWGETAERGKGLWKMGKIGRGLWFWERW</sequence>
<proteinExistence type="predicted"/>
<dbReference type="AlphaFoldDB" id="A0A2K1R5T3"/>
<accession>A0A2K1R5T3</accession>
<reference evidence="1" key="1">
    <citation type="journal article" date="2006" name="Science">
        <title>The genome of black cottonwood, Populus trichocarpa (Torr. &amp; Gray).</title>
        <authorList>
            <person name="Tuskan G.A."/>
            <person name="Difazio S."/>
            <person name="Jansson S."/>
            <person name="Bohlmann J."/>
            <person name="Grigoriev I."/>
            <person name="Hellsten U."/>
            <person name="Putnam N."/>
            <person name="Ralph S."/>
            <person name="Rombauts S."/>
            <person name="Salamov A."/>
            <person name="Schein J."/>
            <person name="Sterck L."/>
            <person name="Aerts A."/>
            <person name="Bhalerao R.R."/>
            <person name="Bhalerao R.P."/>
            <person name="Blaudez D."/>
            <person name="Boerjan W."/>
            <person name="Brun A."/>
            <person name="Brunner A."/>
            <person name="Busov V."/>
            <person name="Campbell M."/>
            <person name="Carlson J."/>
            <person name="Chalot M."/>
            <person name="Chapman J."/>
            <person name="Chen G.L."/>
            <person name="Cooper D."/>
            <person name="Coutinho P.M."/>
            <person name="Couturier J."/>
            <person name="Covert S."/>
            <person name="Cronk Q."/>
            <person name="Cunningham R."/>
            <person name="Davis J."/>
            <person name="Degroeve S."/>
            <person name="Dejardin A."/>
            <person name="Depamphilis C."/>
            <person name="Detter J."/>
            <person name="Dirks B."/>
            <person name="Dubchak I."/>
            <person name="Duplessis S."/>
            <person name="Ehlting J."/>
            <person name="Ellis B."/>
            <person name="Gendler K."/>
            <person name="Goodstein D."/>
            <person name="Gribskov M."/>
            <person name="Grimwood J."/>
            <person name="Groover A."/>
            <person name="Gunter L."/>
            <person name="Hamberger B."/>
            <person name="Heinze B."/>
            <person name="Helariutta Y."/>
            <person name="Henrissat B."/>
            <person name="Holligan D."/>
            <person name="Holt R."/>
            <person name="Huang W."/>
            <person name="Islam-Faridi N."/>
            <person name="Jones S."/>
            <person name="Jones-Rhoades M."/>
            <person name="Jorgensen R."/>
            <person name="Joshi C."/>
            <person name="Kangasjarvi J."/>
            <person name="Karlsson J."/>
            <person name="Kelleher C."/>
            <person name="Kirkpatrick R."/>
            <person name="Kirst M."/>
            <person name="Kohler A."/>
            <person name="Kalluri U."/>
            <person name="Larimer F."/>
            <person name="Leebens-Mack J."/>
            <person name="Leple J.C."/>
            <person name="Locascio P."/>
            <person name="Lou Y."/>
            <person name="Lucas S."/>
            <person name="Martin F."/>
            <person name="Montanini B."/>
            <person name="Napoli C."/>
            <person name="Nelson D.R."/>
            <person name="Nelson C."/>
            <person name="Nieminen K."/>
            <person name="Nilsson O."/>
            <person name="Pereda V."/>
            <person name="Peter G."/>
            <person name="Philippe R."/>
            <person name="Pilate G."/>
            <person name="Poliakov A."/>
            <person name="Razumovskaya J."/>
            <person name="Richardson P."/>
            <person name="Rinaldi C."/>
            <person name="Ritland K."/>
            <person name="Rouze P."/>
            <person name="Ryaboy D."/>
            <person name="Schmutz J."/>
            <person name="Schrader J."/>
            <person name="Segerman B."/>
            <person name="Shin H."/>
            <person name="Siddiqui A."/>
            <person name="Sterky F."/>
            <person name="Terry A."/>
            <person name="Tsai C.J."/>
            <person name="Uberbacher E."/>
            <person name="Unneberg P."/>
            <person name="Vahala J."/>
            <person name="Wall K."/>
            <person name="Wessler S."/>
            <person name="Yang G."/>
            <person name="Yin T."/>
            <person name="Douglas C."/>
            <person name="Marra M."/>
            <person name="Sandberg G."/>
            <person name="Van de Peer Y."/>
            <person name="Rokhsar D."/>
        </authorList>
    </citation>
    <scope>NUCLEOTIDE SEQUENCE [LARGE SCALE GENOMIC DNA]</scope>
    <source>
        <strain evidence="1">Nisqually-1</strain>
    </source>
</reference>